<evidence type="ECO:0000256" key="1">
    <source>
        <dbReference type="ARBA" id="ARBA00004651"/>
    </source>
</evidence>
<accession>A0ABV7X7I0</accession>
<dbReference type="PANTHER" id="PTHR30213">
    <property type="entry name" value="INNER MEMBRANE PROTEIN YHJD"/>
    <property type="match status" value="1"/>
</dbReference>
<evidence type="ECO:0000256" key="4">
    <source>
        <dbReference type="ARBA" id="ARBA00022989"/>
    </source>
</evidence>
<feature type="transmembrane region" description="Helical" evidence="6">
    <location>
        <begin position="117"/>
        <end position="137"/>
    </location>
</feature>
<evidence type="ECO:0000256" key="6">
    <source>
        <dbReference type="SAM" id="Phobius"/>
    </source>
</evidence>
<evidence type="ECO:0000256" key="3">
    <source>
        <dbReference type="ARBA" id="ARBA00022692"/>
    </source>
</evidence>
<sequence>MAAAPDSIPGEVAAEIGRFARALGYCRNRFSRAFAIGSRVLSHTWEDGFIHAGNLAYLSLLTLFPFFIIVAAIAGVAGQSDDVSIAINNFLLTLPKDVADLLAKPISDVLTARSGQLLTFGIVVGLWSVGSFIETIRDILRRAYEVRGGGLPIWRYRLGSFALIIGSVILMLIAFTAQVILTGVEQFVEFIIPWADDALSLIAWGRIAPIIALFVALYILFVSLTPMKFRAGCPKWPGAVLTTAVWILTTMLLPLVLGSLAPYDLTYGSLAGVMISLIFFWIVGLGFVLGAELNAALAQTPKNRLEEAEDKPTGCD</sequence>
<protein>
    <submittedName>
        <fullName evidence="7">YihY/virulence factor BrkB family protein</fullName>
    </submittedName>
</protein>
<evidence type="ECO:0000256" key="5">
    <source>
        <dbReference type="ARBA" id="ARBA00023136"/>
    </source>
</evidence>
<evidence type="ECO:0000313" key="8">
    <source>
        <dbReference type="Proteomes" id="UP001595615"/>
    </source>
</evidence>
<proteinExistence type="predicted"/>
<keyword evidence="2" id="KW-1003">Cell membrane</keyword>
<gene>
    <name evidence="7" type="ORF">ACFOMD_04875</name>
</gene>
<keyword evidence="5 6" id="KW-0472">Membrane</keyword>
<dbReference type="PANTHER" id="PTHR30213:SF0">
    <property type="entry name" value="UPF0761 MEMBRANE PROTEIN YIHY"/>
    <property type="match status" value="1"/>
</dbReference>
<name>A0ABV7X7I0_9SPHN</name>
<evidence type="ECO:0000256" key="2">
    <source>
        <dbReference type="ARBA" id="ARBA00022475"/>
    </source>
</evidence>
<reference evidence="8" key="1">
    <citation type="journal article" date="2019" name="Int. J. Syst. Evol. Microbiol.">
        <title>The Global Catalogue of Microorganisms (GCM) 10K type strain sequencing project: providing services to taxonomists for standard genome sequencing and annotation.</title>
        <authorList>
            <consortium name="The Broad Institute Genomics Platform"/>
            <consortium name="The Broad Institute Genome Sequencing Center for Infectious Disease"/>
            <person name="Wu L."/>
            <person name="Ma J."/>
        </authorList>
    </citation>
    <scope>NUCLEOTIDE SEQUENCE [LARGE SCALE GENOMIC DNA]</scope>
    <source>
        <strain evidence="8">KCTC 42644</strain>
    </source>
</reference>
<feature type="transmembrane region" description="Helical" evidence="6">
    <location>
        <begin position="158"/>
        <end position="181"/>
    </location>
</feature>
<feature type="transmembrane region" description="Helical" evidence="6">
    <location>
        <begin position="55"/>
        <end position="77"/>
    </location>
</feature>
<keyword evidence="4 6" id="KW-1133">Transmembrane helix</keyword>
<dbReference type="EMBL" id="JBHRXV010000003">
    <property type="protein sequence ID" value="MFC3711891.1"/>
    <property type="molecule type" value="Genomic_DNA"/>
</dbReference>
<dbReference type="NCBIfam" id="TIGR00765">
    <property type="entry name" value="yihY_not_rbn"/>
    <property type="match status" value="1"/>
</dbReference>
<dbReference type="InterPro" id="IPR017039">
    <property type="entry name" value="Virul_fac_BrkB"/>
</dbReference>
<dbReference type="PIRSF" id="PIRSF035875">
    <property type="entry name" value="RNase_BN"/>
    <property type="match status" value="1"/>
</dbReference>
<keyword evidence="8" id="KW-1185">Reference proteome</keyword>
<comment type="caution">
    <text evidence="7">The sequence shown here is derived from an EMBL/GenBank/DDBJ whole genome shotgun (WGS) entry which is preliminary data.</text>
</comment>
<keyword evidence="3 6" id="KW-0812">Transmembrane</keyword>
<evidence type="ECO:0000313" key="7">
    <source>
        <dbReference type="EMBL" id="MFC3711891.1"/>
    </source>
</evidence>
<dbReference type="Pfam" id="PF03631">
    <property type="entry name" value="Virul_fac_BrkB"/>
    <property type="match status" value="1"/>
</dbReference>
<organism evidence="7 8">
    <name type="scientific">Sphingoaurantiacus capsulatus</name>
    <dbReference type="NCBI Taxonomy" id="1771310"/>
    <lineage>
        <taxon>Bacteria</taxon>
        <taxon>Pseudomonadati</taxon>
        <taxon>Pseudomonadota</taxon>
        <taxon>Alphaproteobacteria</taxon>
        <taxon>Sphingomonadales</taxon>
        <taxon>Sphingosinicellaceae</taxon>
        <taxon>Sphingoaurantiacus</taxon>
    </lineage>
</organism>
<feature type="transmembrane region" description="Helical" evidence="6">
    <location>
        <begin position="201"/>
        <end position="224"/>
    </location>
</feature>
<dbReference type="RefSeq" id="WP_380857688.1">
    <property type="nucleotide sequence ID" value="NZ_JBHRXV010000003.1"/>
</dbReference>
<feature type="transmembrane region" description="Helical" evidence="6">
    <location>
        <begin position="236"/>
        <end position="261"/>
    </location>
</feature>
<feature type="transmembrane region" description="Helical" evidence="6">
    <location>
        <begin position="267"/>
        <end position="289"/>
    </location>
</feature>
<comment type="subcellular location">
    <subcellularLocation>
        <location evidence="1">Cell membrane</location>
        <topology evidence="1">Multi-pass membrane protein</topology>
    </subcellularLocation>
</comment>
<dbReference type="Proteomes" id="UP001595615">
    <property type="component" value="Unassembled WGS sequence"/>
</dbReference>